<organism evidence="7 8">
    <name type="scientific">Hydromonas duriensis</name>
    <dbReference type="NCBI Taxonomy" id="1527608"/>
    <lineage>
        <taxon>Bacteria</taxon>
        <taxon>Pseudomonadati</taxon>
        <taxon>Pseudomonadota</taxon>
        <taxon>Betaproteobacteria</taxon>
        <taxon>Burkholderiales</taxon>
        <taxon>Burkholderiaceae</taxon>
        <taxon>Hydromonas</taxon>
    </lineage>
</organism>
<keyword evidence="5 6" id="KW-0269">Exonuclease</keyword>
<dbReference type="SUPFAM" id="SSF116842">
    <property type="entry name" value="XseB-like"/>
    <property type="match status" value="1"/>
</dbReference>
<dbReference type="EMBL" id="SNZE01000033">
    <property type="protein sequence ID" value="TDR28837.1"/>
    <property type="molecule type" value="Genomic_DNA"/>
</dbReference>
<evidence type="ECO:0000313" key="7">
    <source>
        <dbReference type="EMBL" id="TDR28837.1"/>
    </source>
</evidence>
<comment type="function">
    <text evidence="6">Bidirectionally degrades single-stranded DNA into large acid-insoluble oligonucleotides, which are then degraded further into small acid-soluble oligonucleotides.</text>
</comment>
<dbReference type="Pfam" id="PF02609">
    <property type="entry name" value="Exonuc_VII_S"/>
    <property type="match status" value="1"/>
</dbReference>
<evidence type="ECO:0000256" key="3">
    <source>
        <dbReference type="ARBA" id="ARBA00022722"/>
    </source>
</evidence>
<accession>A0A4R6Y4Q2</accession>
<dbReference type="InterPro" id="IPR003761">
    <property type="entry name" value="Exonuc_VII_S"/>
</dbReference>
<keyword evidence="3 6" id="KW-0540">Nuclease</keyword>
<keyword evidence="2 6" id="KW-0963">Cytoplasm</keyword>
<comment type="similarity">
    <text evidence="1 6">Belongs to the XseB family.</text>
</comment>
<protein>
    <recommendedName>
        <fullName evidence="6">Exodeoxyribonuclease 7 small subunit</fullName>
        <ecNumber evidence="6">3.1.11.6</ecNumber>
    </recommendedName>
    <alternativeName>
        <fullName evidence="6">Exodeoxyribonuclease VII small subunit</fullName>
        <shortName evidence="6">Exonuclease VII small subunit</shortName>
    </alternativeName>
</protein>
<dbReference type="OrthoDB" id="287668at2"/>
<evidence type="ECO:0000256" key="1">
    <source>
        <dbReference type="ARBA" id="ARBA00009998"/>
    </source>
</evidence>
<dbReference type="AlphaFoldDB" id="A0A4R6Y4Q2"/>
<comment type="catalytic activity">
    <reaction evidence="6">
        <text>Exonucleolytic cleavage in either 5'- to 3'- or 3'- to 5'-direction to yield nucleoside 5'-phosphates.</text>
        <dbReference type="EC" id="3.1.11.6"/>
    </reaction>
</comment>
<dbReference type="NCBIfam" id="TIGR01280">
    <property type="entry name" value="xseB"/>
    <property type="match status" value="1"/>
</dbReference>
<dbReference type="Proteomes" id="UP000294480">
    <property type="component" value="Unassembled WGS sequence"/>
</dbReference>
<dbReference type="GO" id="GO:0009318">
    <property type="term" value="C:exodeoxyribonuclease VII complex"/>
    <property type="evidence" value="ECO:0007669"/>
    <property type="project" value="UniProtKB-UniRule"/>
</dbReference>
<dbReference type="Gene3D" id="1.10.287.1040">
    <property type="entry name" value="Exonuclease VII, small subunit"/>
    <property type="match status" value="1"/>
</dbReference>
<evidence type="ECO:0000256" key="2">
    <source>
        <dbReference type="ARBA" id="ARBA00022490"/>
    </source>
</evidence>
<dbReference type="GO" id="GO:0005829">
    <property type="term" value="C:cytosol"/>
    <property type="evidence" value="ECO:0007669"/>
    <property type="project" value="TreeGrafter"/>
</dbReference>
<name>A0A4R6Y4Q2_9BURK</name>
<dbReference type="HAMAP" id="MF_00337">
    <property type="entry name" value="Exonuc_7_S"/>
    <property type="match status" value="1"/>
</dbReference>
<evidence type="ECO:0000256" key="4">
    <source>
        <dbReference type="ARBA" id="ARBA00022801"/>
    </source>
</evidence>
<dbReference type="GO" id="GO:0006308">
    <property type="term" value="P:DNA catabolic process"/>
    <property type="evidence" value="ECO:0007669"/>
    <property type="project" value="UniProtKB-UniRule"/>
</dbReference>
<comment type="caution">
    <text evidence="7">The sequence shown here is derived from an EMBL/GenBank/DDBJ whole genome shotgun (WGS) entry which is preliminary data.</text>
</comment>
<comment type="subunit">
    <text evidence="6">Heterooligomer composed of large and small subunits.</text>
</comment>
<sequence>MAQTKVKHKEPSSFEDAMRELEALTDSMESGEFALEQSLLAYQRGAYLVKFCQAQLQAIEQQVKIVEDDMVKPFDLSTGASS</sequence>
<evidence type="ECO:0000256" key="5">
    <source>
        <dbReference type="ARBA" id="ARBA00022839"/>
    </source>
</evidence>
<reference evidence="7 8" key="1">
    <citation type="submission" date="2019-03" db="EMBL/GenBank/DDBJ databases">
        <title>Genomic Encyclopedia of Type Strains, Phase IV (KMG-IV): sequencing the most valuable type-strain genomes for metagenomic binning, comparative biology and taxonomic classification.</title>
        <authorList>
            <person name="Goeker M."/>
        </authorList>
    </citation>
    <scope>NUCLEOTIDE SEQUENCE [LARGE SCALE GENOMIC DNA]</scope>
    <source>
        <strain evidence="7 8">DSM 102852</strain>
    </source>
</reference>
<dbReference type="RefSeq" id="WP_133621490.1">
    <property type="nucleotide sequence ID" value="NZ_SNZE01000033.1"/>
</dbReference>
<dbReference type="PANTHER" id="PTHR34137">
    <property type="entry name" value="EXODEOXYRIBONUCLEASE 7 SMALL SUBUNIT"/>
    <property type="match status" value="1"/>
</dbReference>
<dbReference type="PANTHER" id="PTHR34137:SF1">
    <property type="entry name" value="EXODEOXYRIBONUCLEASE 7 SMALL SUBUNIT"/>
    <property type="match status" value="1"/>
</dbReference>
<dbReference type="EC" id="3.1.11.6" evidence="6"/>
<dbReference type="InterPro" id="IPR037004">
    <property type="entry name" value="Exonuc_VII_ssu_sf"/>
</dbReference>
<keyword evidence="8" id="KW-1185">Reference proteome</keyword>
<dbReference type="NCBIfam" id="NF002141">
    <property type="entry name" value="PRK00977.1-5"/>
    <property type="match status" value="1"/>
</dbReference>
<gene>
    <name evidence="6" type="primary">xseB</name>
    <name evidence="7" type="ORF">DFR44_1338</name>
</gene>
<keyword evidence="4 6" id="KW-0378">Hydrolase</keyword>
<comment type="subcellular location">
    <subcellularLocation>
        <location evidence="6">Cytoplasm</location>
    </subcellularLocation>
</comment>
<evidence type="ECO:0000256" key="6">
    <source>
        <dbReference type="HAMAP-Rule" id="MF_00337"/>
    </source>
</evidence>
<evidence type="ECO:0000313" key="8">
    <source>
        <dbReference type="Proteomes" id="UP000294480"/>
    </source>
</evidence>
<proteinExistence type="inferred from homology"/>
<dbReference type="PIRSF" id="PIRSF006488">
    <property type="entry name" value="Exonuc_VII_S"/>
    <property type="match status" value="1"/>
</dbReference>
<dbReference type="GO" id="GO:0008855">
    <property type="term" value="F:exodeoxyribonuclease VII activity"/>
    <property type="evidence" value="ECO:0007669"/>
    <property type="project" value="UniProtKB-UniRule"/>
</dbReference>